<dbReference type="InterPro" id="IPR000195">
    <property type="entry name" value="Rab-GAP-TBC_dom"/>
</dbReference>
<dbReference type="AlphaFoldDB" id="A0A9P5XZP5"/>
<name>A0A9P5XZP5_9AGAR</name>
<feature type="domain" description="Rab-GAP TBC" evidence="4">
    <location>
        <begin position="38"/>
        <end position="228"/>
    </location>
</feature>
<evidence type="ECO:0000256" key="1">
    <source>
        <dbReference type="ARBA" id="ARBA00022468"/>
    </source>
</evidence>
<feature type="transmembrane region" description="Helical" evidence="3">
    <location>
        <begin position="511"/>
        <end position="529"/>
    </location>
</feature>
<keyword evidence="3" id="KW-1133">Transmembrane helix</keyword>
<feature type="region of interest" description="Disordered" evidence="2">
    <location>
        <begin position="463"/>
        <end position="502"/>
    </location>
</feature>
<evidence type="ECO:0000313" key="6">
    <source>
        <dbReference type="Proteomes" id="UP000807353"/>
    </source>
</evidence>
<feature type="compositionally biased region" description="Polar residues" evidence="2">
    <location>
        <begin position="372"/>
        <end position="382"/>
    </location>
</feature>
<keyword evidence="3" id="KW-0812">Transmembrane</keyword>
<feature type="compositionally biased region" description="Basic and acidic residues" evidence="2">
    <location>
        <begin position="470"/>
        <end position="481"/>
    </location>
</feature>
<feature type="compositionally biased region" description="Basic and acidic residues" evidence="2">
    <location>
        <begin position="291"/>
        <end position="300"/>
    </location>
</feature>
<dbReference type="GO" id="GO:0005096">
    <property type="term" value="F:GTPase activator activity"/>
    <property type="evidence" value="ECO:0007669"/>
    <property type="project" value="UniProtKB-KW"/>
</dbReference>
<dbReference type="GO" id="GO:0005789">
    <property type="term" value="C:endoplasmic reticulum membrane"/>
    <property type="evidence" value="ECO:0007669"/>
    <property type="project" value="TreeGrafter"/>
</dbReference>
<dbReference type="Pfam" id="PF00566">
    <property type="entry name" value="RabGAP-TBC"/>
    <property type="match status" value="1"/>
</dbReference>
<accession>A0A9P5XZP5</accession>
<dbReference type="PROSITE" id="PS50086">
    <property type="entry name" value="TBC_RABGAP"/>
    <property type="match status" value="1"/>
</dbReference>
<dbReference type="Proteomes" id="UP000807353">
    <property type="component" value="Unassembled WGS sequence"/>
</dbReference>
<dbReference type="SMART" id="SM00164">
    <property type="entry name" value="TBC"/>
    <property type="match status" value="1"/>
</dbReference>
<dbReference type="Gene3D" id="1.10.8.1310">
    <property type="match status" value="1"/>
</dbReference>
<keyword evidence="3" id="KW-0472">Membrane</keyword>
<feature type="compositionally biased region" description="Basic residues" evidence="2">
    <location>
        <begin position="482"/>
        <end position="502"/>
    </location>
</feature>
<dbReference type="SUPFAM" id="SSF47923">
    <property type="entry name" value="Ypt/Rab-GAP domain of gyp1p"/>
    <property type="match status" value="1"/>
</dbReference>
<evidence type="ECO:0000256" key="3">
    <source>
        <dbReference type="SAM" id="Phobius"/>
    </source>
</evidence>
<reference evidence="5" key="1">
    <citation type="submission" date="2020-11" db="EMBL/GenBank/DDBJ databases">
        <authorList>
            <consortium name="DOE Joint Genome Institute"/>
            <person name="Ahrendt S."/>
            <person name="Riley R."/>
            <person name="Andreopoulos W."/>
            <person name="Labutti K."/>
            <person name="Pangilinan J."/>
            <person name="Ruiz-Duenas F.J."/>
            <person name="Barrasa J.M."/>
            <person name="Sanchez-Garcia M."/>
            <person name="Camarero S."/>
            <person name="Miyauchi S."/>
            <person name="Serrano A."/>
            <person name="Linde D."/>
            <person name="Babiker R."/>
            <person name="Drula E."/>
            <person name="Ayuso-Fernandez I."/>
            <person name="Pacheco R."/>
            <person name="Padilla G."/>
            <person name="Ferreira P."/>
            <person name="Barriuso J."/>
            <person name="Kellner H."/>
            <person name="Castanera R."/>
            <person name="Alfaro M."/>
            <person name="Ramirez L."/>
            <person name="Pisabarro A.G."/>
            <person name="Kuo A."/>
            <person name="Tritt A."/>
            <person name="Lipzen A."/>
            <person name="He G."/>
            <person name="Yan M."/>
            <person name="Ng V."/>
            <person name="Cullen D."/>
            <person name="Martin F."/>
            <person name="Rosso M.-N."/>
            <person name="Henrissat B."/>
            <person name="Hibbett D."/>
            <person name="Martinez A.T."/>
            <person name="Grigoriev I.V."/>
        </authorList>
    </citation>
    <scope>NUCLEOTIDE SEQUENCE</scope>
    <source>
        <strain evidence="5">CBS 247.69</strain>
    </source>
</reference>
<dbReference type="InterPro" id="IPR035969">
    <property type="entry name" value="Rab-GAP_TBC_sf"/>
</dbReference>
<dbReference type="PANTHER" id="PTHR20913">
    <property type="entry name" value="TBC1 DOMAIN FAMILY MEMBER 20/GTPASE"/>
    <property type="match status" value="1"/>
</dbReference>
<protein>
    <submittedName>
        <fullName evidence="5">Rab-GTPase-TBC domain-containing protein</fullName>
    </submittedName>
</protein>
<dbReference type="GO" id="GO:0006888">
    <property type="term" value="P:endoplasmic reticulum to Golgi vesicle-mediated transport"/>
    <property type="evidence" value="ECO:0007669"/>
    <property type="project" value="TreeGrafter"/>
</dbReference>
<organism evidence="5 6">
    <name type="scientific">Collybia nuda</name>
    <dbReference type="NCBI Taxonomy" id="64659"/>
    <lineage>
        <taxon>Eukaryota</taxon>
        <taxon>Fungi</taxon>
        <taxon>Dikarya</taxon>
        <taxon>Basidiomycota</taxon>
        <taxon>Agaricomycotina</taxon>
        <taxon>Agaricomycetes</taxon>
        <taxon>Agaricomycetidae</taxon>
        <taxon>Agaricales</taxon>
        <taxon>Tricholomatineae</taxon>
        <taxon>Clitocybaceae</taxon>
        <taxon>Collybia</taxon>
    </lineage>
</organism>
<evidence type="ECO:0000313" key="5">
    <source>
        <dbReference type="EMBL" id="KAF9459688.1"/>
    </source>
</evidence>
<keyword evidence="6" id="KW-1185">Reference proteome</keyword>
<proteinExistence type="predicted"/>
<comment type="caution">
    <text evidence="5">The sequence shown here is derived from an EMBL/GenBank/DDBJ whole genome shotgun (WGS) entry which is preliminary data.</text>
</comment>
<keyword evidence="1" id="KW-0343">GTPase activation</keyword>
<dbReference type="OrthoDB" id="206700at2759"/>
<feature type="region of interest" description="Disordered" evidence="2">
    <location>
        <begin position="358"/>
        <end position="386"/>
    </location>
</feature>
<dbReference type="InterPro" id="IPR045913">
    <property type="entry name" value="TBC20/Gyp8-like"/>
</dbReference>
<gene>
    <name evidence="5" type="ORF">BDZ94DRAFT_1267820</name>
</gene>
<evidence type="ECO:0000256" key="2">
    <source>
        <dbReference type="SAM" id="MobiDB-lite"/>
    </source>
</evidence>
<dbReference type="EMBL" id="MU150312">
    <property type="protein sequence ID" value="KAF9459688.1"/>
    <property type="molecule type" value="Genomic_DNA"/>
</dbReference>
<evidence type="ECO:0000259" key="4">
    <source>
        <dbReference type="PROSITE" id="PS50086"/>
    </source>
</evidence>
<dbReference type="PANTHER" id="PTHR20913:SF7">
    <property type="entry name" value="RE60063P"/>
    <property type="match status" value="1"/>
</dbReference>
<sequence length="589" mass="64639">MALDPSSYTNGEANKDASDTWATRVDWTALRERSLLPGGFGEERANIWPQLLGVEKTPKGSVKDEESEPEIPTPHRDERQIRLDTDRSFVLYPVDASTDKKDDMQEILHELIVSIFRKRPKLHYFQGYHDIVTVLFLTLPPEMQLICAEKISLHRVRDSMGSTLEPVLGLLRVTKNLLRLADRSYAESLEQTSPLPFYALSNILTLFSHDMPTLSLIQHVFDYLLCRPPIAVVYLATAIILDRKTAIEKLAQEDEDEGMGMAHSLLSSLPSILDYTEGQHEETSSTSDISIKQEDREEIIHSTPQDAPSKERDTTLNGAANAETEVDVQDDTNNTESEVLPIIKTEEDLTSLQGLPTNISGTPTLSEAGPSTLPSRSPSPANTSAPVTSTTLTALLSHADSLWTLYPPTHPEISLSSIMGPQSVVFTWDEDFNALPSDTDAEAMVGHPELIVYPYIEDEDEVGEDDVDGWDEKDAENEKKGMKTKGKGKGPGKDKRRARKLRKRRMVERRTMVAGAVLVLGVAMAVYGVKVHNGGGRGGGSGVFGLGFGLVEPGKEWKGLKRVGGWVGGLMAGATERVLSVGGRGTGKE</sequence>
<dbReference type="Gene3D" id="1.10.472.80">
    <property type="entry name" value="Ypt/Rab-GAP domain of gyp1p, domain 3"/>
    <property type="match status" value="1"/>
</dbReference>
<feature type="region of interest" description="Disordered" evidence="2">
    <location>
        <begin position="277"/>
        <end position="335"/>
    </location>
</feature>